<feature type="domain" description="Rhamnogalacturonase A/B/Epimerase-like pectate lyase" evidence="2">
    <location>
        <begin position="421"/>
        <end position="632"/>
    </location>
</feature>
<evidence type="ECO:0000313" key="3">
    <source>
        <dbReference type="EMBL" id="KAJ4349743.1"/>
    </source>
</evidence>
<dbReference type="SUPFAM" id="SSF51126">
    <property type="entry name" value="Pectin lyase-like"/>
    <property type="match status" value="2"/>
</dbReference>
<evidence type="ECO:0000259" key="2">
    <source>
        <dbReference type="Pfam" id="PF12708"/>
    </source>
</evidence>
<feature type="signal peptide" evidence="1">
    <location>
        <begin position="1"/>
        <end position="21"/>
    </location>
</feature>
<evidence type="ECO:0000256" key="1">
    <source>
        <dbReference type="SAM" id="SignalP"/>
    </source>
</evidence>
<feature type="domain" description="Rhamnogalacturonase A/B/Epimerase-like pectate lyase" evidence="2">
    <location>
        <begin position="69"/>
        <end position="291"/>
    </location>
</feature>
<protein>
    <recommendedName>
        <fullName evidence="2">Rhamnogalacturonase A/B/Epimerase-like pectate lyase domain-containing protein</fullName>
    </recommendedName>
</protein>
<dbReference type="CDD" id="cd23668">
    <property type="entry name" value="GH55_beta13glucanase-like"/>
    <property type="match status" value="1"/>
</dbReference>
<dbReference type="Proteomes" id="UP001140513">
    <property type="component" value="Unassembled WGS sequence"/>
</dbReference>
<sequence>MRMLSFLSCLLAAGGPLAALALPSPIGHGASSAAETHLEERQASSYWLETIQKQGRAAFNANPAAYKVFRNVKDYGAKGDGVTDDSAAINAAITDGNRCAPWVCESSTDTPAIVYFPSGTYVIGKPIIMYYMTQLHGNPNSRPVLKASPSLQALALIDASPYQDGTGKPGWTSTNVFARQIRNFVIDLTPIPATSGAQGIHWPASQATSIQNVKIQMNVATNSVHAGIFIENGSGGHLTDIETVGGLYGLNVGNQQFTMKNIKISNAVIGISQIWNWGWLWKGLTISDCSTAAFSMKGLKDNSPDQNVASVIIIDSTITNCPIFVDSAWTKTSTASGAGQLILENIALSNVPVAVKGPSGTVLAGGTTTITGWGQGNQYTPDGPTKFQGAITPKRPAGLLDGKNFYAKSKPQYETIAVGNFVSARTSGAKGDGSTDDTTALQNAINSVASSGKILFLDHGHYKITKTLYIPAGTKIVGETYPIILASGSTWSSKTNAVPVVQIGKAGESGSVELSDFLIGTQGPTPGAKLIEYNMATTKGSGLWDVHTRIGGAKGTQLQVAQCPVGSVNDACMAAHTNVHITKSASNVYMENNWFWTADHDLDDAASTQISIFVGRGLLVEGSNIWLYGNGVEHQSLYQYQFANAKDVFAGFIQSETPYYMPTPDAKAQPYPVDSTLNDPNYNTICPADQRCDALGLRVLNSSNILLYGAGFYSFFISNNNACSKDTNSVRDCQNRIVSIEGSSTVLAYSLNEVGALQMVTIDGVDKAAWTPNLSGYANTIGYFSYKI</sequence>
<dbReference type="GO" id="GO:0004650">
    <property type="term" value="F:polygalacturonase activity"/>
    <property type="evidence" value="ECO:0007669"/>
    <property type="project" value="InterPro"/>
</dbReference>
<dbReference type="RefSeq" id="XP_056068673.1">
    <property type="nucleotide sequence ID" value="XM_056217117.1"/>
</dbReference>
<comment type="caution">
    <text evidence="3">The sequence shown here is derived from an EMBL/GenBank/DDBJ whole genome shotgun (WGS) entry which is preliminary data.</text>
</comment>
<dbReference type="InterPro" id="IPR012334">
    <property type="entry name" value="Pectin_lyas_fold"/>
</dbReference>
<dbReference type="InterPro" id="IPR011050">
    <property type="entry name" value="Pectin_lyase_fold/virulence"/>
</dbReference>
<dbReference type="Gene3D" id="2.160.20.10">
    <property type="entry name" value="Single-stranded right-handed beta-helix, Pectin lyase-like"/>
    <property type="match status" value="2"/>
</dbReference>
<dbReference type="EMBL" id="JAPEUX010000006">
    <property type="protein sequence ID" value="KAJ4349743.1"/>
    <property type="molecule type" value="Genomic_DNA"/>
</dbReference>
<name>A0A9W8XG30_9PLEO</name>
<dbReference type="Pfam" id="PF12708">
    <property type="entry name" value="Pect-lyase_RHGA_epim"/>
    <property type="match status" value="2"/>
</dbReference>
<proteinExistence type="predicted"/>
<gene>
    <name evidence="3" type="ORF">N0V89_008361</name>
</gene>
<reference evidence="3" key="1">
    <citation type="submission" date="2022-10" db="EMBL/GenBank/DDBJ databases">
        <title>Tapping the CABI collections for fungal endophytes: first genome assemblies for Collariella, Neodidymelliopsis, Ascochyta clinopodiicola, Didymella pomorum, Didymosphaeria variabile, Neocosmospora piperis and Neocucurbitaria cava.</title>
        <authorList>
            <person name="Hill R."/>
        </authorList>
    </citation>
    <scope>NUCLEOTIDE SEQUENCE</scope>
    <source>
        <strain evidence="3">IMI 356815</strain>
    </source>
</reference>
<dbReference type="PANTHER" id="PTHR33928:SF2">
    <property type="entry name" value="PECTATE LYASE SUPERFAMILY PROTEIN DOMAIN-CONTAINING PROTEIN-RELATED"/>
    <property type="match status" value="1"/>
</dbReference>
<organism evidence="3 4">
    <name type="scientific">Didymosphaeria variabile</name>
    <dbReference type="NCBI Taxonomy" id="1932322"/>
    <lineage>
        <taxon>Eukaryota</taxon>
        <taxon>Fungi</taxon>
        <taxon>Dikarya</taxon>
        <taxon>Ascomycota</taxon>
        <taxon>Pezizomycotina</taxon>
        <taxon>Dothideomycetes</taxon>
        <taxon>Pleosporomycetidae</taxon>
        <taxon>Pleosporales</taxon>
        <taxon>Massarineae</taxon>
        <taxon>Didymosphaeriaceae</taxon>
        <taxon>Didymosphaeria</taxon>
    </lineage>
</organism>
<dbReference type="InterPro" id="IPR024535">
    <property type="entry name" value="RHGA/B-epi-like_pectate_lyase"/>
</dbReference>
<dbReference type="GeneID" id="80911891"/>
<dbReference type="OrthoDB" id="1046782at2759"/>
<dbReference type="InterPro" id="IPR039279">
    <property type="entry name" value="QRT3-like"/>
</dbReference>
<keyword evidence="4" id="KW-1185">Reference proteome</keyword>
<dbReference type="AlphaFoldDB" id="A0A9W8XG30"/>
<evidence type="ECO:0000313" key="4">
    <source>
        <dbReference type="Proteomes" id="UP001140513"/>
    </source>
</evidence>
<dbReference type="PANTHER" id="PTHR33928">
    <property type="entry name" value="POLYGALACTURONASE QRT3"/>
    <property type="match status" value="1"/>
</dbReference>
<accession>A0A9W8XG30</accession>
<feature type="chain" id="PRO_5040720023" description="Rhamnogalacturonase A/B/Epimerase-like pectate lyase domain-containing protein" evidence="1">
    <location>
        <begin position="22"/>
        <end position="788"/>
    </location>
</feature>
<keyword evidence="1" id="KW-0732">Signal</keyword>